<dbReference type="InterPro" id="IPR001734">
    <property type="entry name" value="Na/solute_symporter"/>
</dbReference>
<feature type="transmembrane region" description="Helical" evidence="7">
    <location>
        <begin position="188"/>
        <end position="214"/>
    </location>
</feature>
<feature type="transmembrane region" description="Helical" evidence="7">
    <location>
        <begin position="385"/>
        <end position="406"/>
    </location>
</feature>
<dbReference type="InterPro" id="IPR050277">
    <property type="entry name" value="Sodium:Solute_Symporter"/>
</dbReference>
<keyword evidence="4 7" id="KW-0812">Transmembrane</keyword>
<gene>
    <name evidence="8" type="ORF">SAMN04487905_105208</name>
</gene>
<evidence type="ECO:0000313" key="8">
    <source>
        <dbReference type="EMBL" id="SDP56015.1"/>
    </source>
</evidence>
<feature type="transmembrane region" description="Helical" evidence="7">
    <location>
        <begin position="443"/>
        <end position="461"/>
    </location>
</feature>
<evidence type="ECO:0000256" key="4">
    <source>
        <dbReference type="ARBA" id="ARBA00022692"/>
    </source>
</evidence>
<dbReference type="PROSITE" id="PS50283">
    <property type="entry name" value="NA_SOLUT_SYMP_3"/>
    <property type="match status" value="1"/>
</dbReference>
<dbReference type="EMBL" id="FNJR01000005">
    <property type="protein sequence ID" value="SDP56015.1"/>
    <property type="molecule type" value="Genomic_DNA"/>
</dbReference>
<feature type="transmembrane region" description="Helical" evidence="7">
    <location>
        <begin position="234"/>
        <end position="256"/>
    </location>
</feature>
<feature type="transmembrane region" description="Helical" evidence="7">
    <location>
        <begin position="6"/>
        <end position="22"/>
    </location>
</feature>
<accession>A0A1H0TQE3</accession>
<dbReference type="InterPro" id="IPR038377">
    <property type="entry name" value="Na/Glc_symporter_sf"/>
</dbReference>
<dbReference type="GO" id="GO:0005886">
    <property type="term" value="C:plasma membrane"/>
    <property type="evidence" value="ECO:0007669"/>
    <property type="project" value="TreeGrafter"/>
</dbReference>
<dbReference type="CDD" id="cd10322">
    <property type="entry name" value="SLC5sbd"/>
    <property type="match status" value="1"/>
</dbReference>
<feature type="transmembrane region" description="Helical" evidence="7">
    <location>
        <begin position="116"/>
        <end position="137"/>
    </location>
</feature>
<protein>
    <submittedName>
        <fullName evidence="8">Solute:Na+ symporter, SSS family</fullName>
    </submittedName>
</protein>
<dbReference type="PANTHER" id="PTHR48086:SF8">
    <property type="entry name" value="MONOCARBOXYLIC ACID PERMEASE"/>
    <property type="match status" value="1"/>
</dbReference>
<evidence type="ECO:0000256" key="1">
    <source>
        <dbReference type="ARBA" id="ARBA00004141"/>
    </source>
</evidence>
<feature type="transmembrane region" description="Helical" evidence="7">
    <location>
        <begin position="73"/>
        <end position="95"/>
    </location>
</feature>
<feature type="transmembrane region" description="Helical" evidence="7">
    <location>
        <begin position="277"/>
        <end position="297"/>
    </location>
</feature>
<feature type="transmembrane region" description="Helical" evidence="7">
    <location>
        <begin position="317"/>
        <end position="345"/>
    </location>
</feature>
<evidence type="ECO:0000256" key="3">
    <source>
        <dbReference type="ARBA" id="ARBA00022448"/>
    </source>
</evidence>
<sequence length="484" mass="50801">MTVTFGVALAGMLLIGVLGFLGRRGRTTELSQWAVGNRGFGVLTTWFLQAGEVFTTFTFLGVAGLAFTGGAAATYAVPYMPLAFVGLYFLGPRVWRLGSRHGYVTQADFYEHRYDSGAFGTLVAVTGVVFLLPYLQLQITGLGMIVTLVTGSESSGTLSMVVATGLTVLFVLWSGIRGVAATAYLKDALILLAMVVLAVVIPLHYAGGIGSVFAEIGTSRPEMLRVSGGEYGPVWWFTGMLISTIGSMFLTLPHLWPPLLSAGGPRALRRNYMFLPLYQVVIILPILIGYTGALVLPPGTDGDGVLLTLAAGALPDWVTGVVAVAAASAAMVPAAALCMGMSTLVANNVVRARDHRLSLAVNHGVVVVVAVLALVLGIVRPDLLANLLLLTFSGLAQLAPSFVAALGERPWLSARSAMSGLLAGELVVVWLTFADVATGDVNVGLFGLAVNIAVAATAEFLRRARSRNEGIPATSVERPQPARK</sequence>
<evidence type="ECO:0000256" key="2">
    <source>
        <dbReference type="ARBA" id="ARBA00006434"/>
    </source>
</evidence>
<feature type="transmembrane region" description="Helical" evidence="7">
    <location>
        <begin position="357"/>
        <end position="379"/>
    </location>
</feature>
<keyword evidence="9" id="KW-1185">Reference proteome</keyword>
<organism evidence="8 9">
    <name type="scientific">Actinopolyspora xinjiangensis</name>
    <dbReference type="NCBI Taxonomy" id="405564"/>
    <lineage>
        <taxon>Bacteria</taxon>
        <taxon>Bacillati</taxon>
        <taxon>Actinomycetota</taxon>
        <taxon>Actinomycetes</taxon>
        <taxon>Actinopolysporales</taxon>
        <taxon>Actinopolysporaceae</taxon>
        <taxon>Actinopolyspora</taxon>
    </lineage>
</organism>
<evidence type="ECO:0000256" key="6">
    <source>
        <dbReference type="ARBA" id="ARBA00023136"/>
    </source>
</evidence>
<dbReference type="RefSeq" id="WP_092600859.1">
    <property type="nucleotide sequence ID" value="NZ_FNJR01000005.1"/>
</dbReference>
<dbReference type="GO" id="GO:0022857">
    <property type="term" value="F:transmembrane transporter activity"/>
    <property type="evidence" value="ECO:0007669"/>
    <property type="project" value="InterPro"/>
</dbReference>
<evidence type="ECO:0000313" key="9">
    <source>
        <dbReference type="Proteomes" id="UP000199497"/>
    </source>
</evidence>
<proteinExistence type="inferred from homology"/>
<name>A0A1H0TQE3_9ACTN</name>
<evidence type="ECO:0000256" key="5">
    <source>
        <dbReference type="ARBA" id="ARBA00022989"/>
    </source>
</evidence>
<dbReference type="Gene3D" id="1.20.1730.10">
    <property type="entry name" value="Sodium/glucose cotransporter"/>
    <property type="match status" value="1"/>
</dbReference>
<comment type="subcellular location">
    <subcellularLocation>
        <location evidence="1">Membrane</location>
        <topology evidence="1">Multi-pass membrane protein</topology>
    </subcellularLocation>
</comment>
<dbReference type="STRING" id="405564.SAMN04487905_105208"/>
<keyword evidence="5 7" id="KW-1133">Transmembrane helix</keyword>
<feature type="transmembrane region" description="Helical" evidence="7">
    <location>
        <begin position="43"/>
        <end position="67"/>
    </location>
</feature>
<dbReference type="PANTHER" id="PTHR48086">
    <property type="entry name" value="SODIUM/PROLINE SYMPORTER-RELATED"/>
    <property type="match status" value="1"/>
</dbReference>
<dbReference type="OrthoDB" id="3636885at2"/>
<keyword evidence="3" id="KW-0813">Transport</keyword>
<keyword evidence="6 7" id="KW-0472">Membrane</keyword>
<feature type="transmembrane region" description="Helical" evidence="7">
    <location>
        <begin position="418"/>
        <end position="437"/>
    </location>
</feature>
<comment type="similarity">
    <text evidence="2">Belongs to the sodium:solute symporter (SSF) (TC 2.A.21) family.</text>
</comment>
<evidence type="ECO:0000256" key="7">
    <source>
        <dbReference type="SAM" id="Phobius"/>
    </source>
</evidence>
<dbReference type="AlphaFoldDB" id="A0A1H0TQE3"/>
<feature type="transmembrane region" description="Helical" evidence="7">
    <location>
        <begin position="157"/>
        <end position="176"/>
    </location>
</feature>
<reference evidence="9" key="1">
    <citation type="submission" date="2016-10" db="EMBL/GenBank/DDBJ databases">
        <authorList>
            <person name="Varghese N."/>
            <person name="Submissions S."/>
        </authorList>
    </citation>
    <scope>NUCLEOTIDE SEQUENCE [LARGE SCALE GENOMIC DNA]</scope>
    <source>
        <strain evidence="9">DSM 46732</strain>
    </source>
</reference>
<dbReference type="Proteomes" id="UP000199497">
    <property type="component" value="Unassembled WGS sequence"/>
</dbReference>